<gene>
    <name evidence="10" type="ORF">Pla123a_01790</name>
</gene>
<dbReference type="InterPro" id="IPR017853">
    <property type="entry name" value="GH"/>
</dbReference>
<dbReference type="Gene3D" id="3.20.20.80">
    <property type="entry name" value="Glycosidases"/>
    <property type="match status" value="1"/>
</dbReference>
<dbReference type="AlphaFoldDB" id="A0A5C5ZDG0"/>
<keyword evidence="11" id="KW-1185">Reference proteome</keyword>
<dbReference type="EMBL" id="SJPO01000001">
    <property type="protein sequence ID" value="TWT85372.1"/>
    <property type="molecule type" value="Genomic_DNA"/>
</dbReference>
<comment type="similarity">
    <text evidence="2">Belongs to the glycosyl hydrolase 29 family.</text>
</comment>
<dbReference type="Gene3D" id="2.60.40.1180">
    <property type="entry name" value="Golgi alpha-mannosidase II"/>
    <property type="match status" value="1"/>
</dbReference>
<sequence precursor="true">MPFSRISVVLPLLIVCVLATPGVSEESPDKPAAGSPKMTERDQRMEWWREARFGMFVHWGLYSGLAGTWEGKAVSDRGGMEWIQNNVGADTDTYAEAAIPLFKPKQGFAEEWARLAKQAGCKYVVFTTKHHDGFALHDSHVSDYDAGSVLERDLVREIVDACRAQGLRVGFYHSVIDWHHDQYGYANSQQLPHPLKGKPYPNGERDHSKYVEFLHKQVDELMNNYGPVDIVWWDYSAIDYQGDEAWDAFNLMAKVRKRQPGVIMNNRLFRIPEAGWKSMGTAGFSTQLDPKYGDFITPEQHVPDEGMPGVDWETCMTMNTTWGYSEHDHAWKSTETLVRNLVDIVSKGGNYLLNIGPTGDGTIPPESVERMQAVGDWMATNGQAIYGATISGVASPAWGRVTQSRDGAALYLCVFDAPEDGRLELAGVPTKFTRAMLLGSGEAIELDRDGEEIRLTLPVGAQGTLVPVVQLTFAGE</sequence>
<evidence type="ECO:0000259" key="9">
    <source>
        <dbReference type="Pfam" id="PF01120"/>
    </source>
</evidence>
<name>A0A5C5ZDG0_9BACT</name>
<evidence type="ECO:0000256" key="3">
    <source>
        <dbReference type="ARBA" id="ARBA00012662"/>
    </source>
</evidence>
<dbReference type="EC" id="3.2.1.51" evidence="3"/>
<feature type="signal peptide" evidence="8">
    <location>
        <begin position="1"/>
        <end position="19"/>
    </location>
</feature>
<dbReference type="OrthoDB" id="107551at2"/>
<dbReference type="PRINTS" id="PR00741">
    <property type="entry name" value="GLHYDRLASE29"/>
</dbReference>
<evidence type="ECO:0000313" key="11">
    <source>
        <dbReference type="Proteomes" id="UP000318478"/>
    </source>
</evidence>
<dbReference type="InterPro" id="IPR013780">
    <property type="entry name" value="Glyco_hydro_b"/>
</dbReference>
<evidence type="ECO:0000313" key="10">
    <source>
        <dbReference type="EMBL" id="TWT85372.1"/>
    </source>
</evidence>
<keyword evidence="4 8" id="KW-0732">Signal</keyword>
<dbReference type="PIRSF" id="PIRSF001092">
    <property type="entry name" value="Alpha-L-fucosidase"/>
    <property type="match status" value="1"/>
</dbReference>
<dbReference type="Pfam" id="PF01120">
    <property type="entry name" value="Alpha_L_fucos"/>
    <property type="match status" value="1"/>
</dbReference>
<dbReference type="GO" id="GO:0016139">
    <property type="term" value="P:glycoside catabolic process"/>
    <property type="evidence" value="ECO:0007669"/>
    <property type="project" value="TreeGrafter"/>
</dbReference>
<proteinExistence type="inferred from homology"/>
<feature type="site" description="May be important for catalysis" evidence="7">
    <location>
        <position position="315"/>
    </location>
</feature>
<accession>A0A5C5ZDG0</accession>
<dbReference type="GO" id="GO:0005764">
    <property type="term" value="C:lysosome"/>
    <property type="evidence" value="ECO:0007669"/>
    <property type="project" value="TreeGrafter"/>
</dbReference>
<evidence type="ECO:0000256" key="5">
    <source>
        <dbReference type="ARBA" id="ARBA00022801"/>
    </source>
</evidence>
<keyword evidence="5" id="KW-0378">Hydrolase</keyword>
<dbReference type="GO" id="GO:0006004">
    <property type="term" value="P:fucose metabolic process"/>
    <property type="evidence" value="ECO:0007669"/>
    <property type="project" value="InterPro"/>
</dbReference>
<evidence type="ECO:0000256" key="8">
    <source>
        <dbReference type="SAM" id="SignalP"/>
    </source>
</evidence>
<evidence type="ECO:0000256" key="2">
    <source>
        <dbReference type="ARBA" id="ARBA00007951"/>
    </source>
</evidence>
<comment type="function">
    <text evidence="1">Alpha-L-fucosidase is responsible for hydrolyzing the alpha-1,6-linked fucose joined to the reducing-end N-acetylglucosamine of the carbohydrate moieties of glycoproteins.</text>
</comment>
<evidence type="ECO:0000256" key="6">
    <source>
        <dbReference type="ARBA" id="ARBA00023295"/>
    </source>
</evidence>
<dbReference type="InterPro" id="IPR016286">
    <property type="entry name" value="FUC_metazoa-typ"/>
</dbReference>
<dbReference type="InterPro" id="IPR057739">
    <property type="entry name" value="Glyco_hydro_29_N"/>
</dbReference>
<comment type="caution">
    <text evidence="10">The sequence shown here is derived from an EMBL/GenBank/DDBJ whole genome shotgun (WGS) entry which is preliminary data.</text>
</comment>
<dbReference type="SUPFAM" id="SSF51445">
    <property type="entry name" value="(Trans)glycosidases"/>
    <property type="match status" value="1"/>
</dbReference>
<feature type="chain" id="PRO_5022960505" description="alpha-L-fucosidase" evidence="8">
    <location>
        <begin position="20"/>
        <end position="476"/>
    </location>
</feature>
<evidence type="ECO:0000256" key="4">
    <source>
        <dbReference type="ARBA" id="ARBA00022729"/>
    </source>
</evidence>
<dbReference type="PANTHER" id="PTHR10030:SF37">
    <property type="entry name" value="ALPHA-L-FUCOSIDASE-RELATED"/>
    <property type="match status" value="1"/>
</dbReference>
<protein>
    <recommendedName>
        <fullName evidence="3">alpha-L-fucosidase</fullName>
        <ecNumber evidence="3">3.2.1.51</ecNumber>
    </recommendedName>
</protein>
<dbReference type="InterPro" id="IPR000933">
    <property type="entry name" value="Glyco_hydro_29"/>
</dbReference>
<dbReference type="SMART" id="SM00812">
    <property type="entry name" value="Alpha_L_fucos"/>
    <property type="match status" value="1"/>
</dbReference>
<dbReference type="PANTHER" id="PTHR10030">
    <property type="entry name" value="ALPHA-L-FUCOSIDASE"/>
    <property type="match status" value="1"/>
</dbReference>
<dbReference type="GO" id="GO:0004560">
    <property type="term" value="F:alpha-L-fucosidase activity"/>
    <property type="evidence" value="ECO:0007669"/>
    <property type="project" value="InterPro"/>
</dbReference>
<organism evidence="10 11">
    <name type="scientific">Posidoniimonas polymericola</name>
    <dbReference type="NCBI Taxonomy" id="2528002"/>
    <lineage>
        <taxon>Bacteria</taxon>
        <taxon>Pseudomonadati</taxon>
        <taxon>Planctomycetota</taxon>
        <taxon>Planctomycetia</taxon>
        <taxon>Pirellulales</taxon>
        <taxon>Lacipirellulaceae</taxon>
        <taxon>Posidoniimonas</taxon>
    </lineage>
</organism>
<keyword evidence="6" id="KW-0326">Glycosidase</keyword>
<feature type="domain" description="Glycoside hydrolase family 29 N-terminal" evidence="9">
    <location>
        <begin position="36"/>
        <end position="383"/>
    </location>
</feature>
<dbReference type="Proteomes" id="UP000318478">
    <property type="component" value="Unassembled WGS sequence"/>
</dbReference>
<reference evidence="10 11" key="1">
    <citation type="submission" date="2019-02" db="EMBL/GenBank/DDBJ databases">
        <title>Deep-cultivation of Planctomycetes and their phenomic and genomic characterization uncovers novel biology.</title>
        <authorList>
            <person name="Wiegand S."/>
            <person name="Jogler M."/>
            <person name="Boedeker C."/>
            <person name="Pinto D."/>
            <person name="Vollmers J."/>
            <person name="Rivas-Marin E."/>
            <person name="Kohn T."/>
            <person name="Peeters S.H."/>
            <person name="Heuer A."/>
            <person name="Rast P."/>
            <person name="Oberbeckmann S."/>
            <person name="Bunk B."/>
            <person name="Jeske O."/>
            <person name="Meyerdierks A."/>
            <person name="Storesund J.E."/>
            <person name="Kallscheuer N."/>
            <person name="Luecker S."/>
            <person name="Lage O.M."/>
            <person name="Pohl T."/>
            <person name="Merkel B.J."/>
            <person name="Hornburger P."/>
            <person name="Mueller R.-W."/>
            <person name="Bruemmer F."/>
            <person name="Labrenz M."/>
            <person name="Spormann A.M."/>
            <person name="Op Den Camp H."/>
            <person name="Overmann J."/>
            <person name="Amann R."/>
            <person name="Jetten M.S.M."/>
            <person name="Mascher T."/>
            <person name="Medema M.H."/>
            <person name="Devos D.P."/>
            <person name="Kaster A.-K."/>
            <person name="Ovreas L."/>
            <person name="Rohde M."/>
            <person name="Galperin M.Y."/>
            <person name="Jogler C."/>
        </authorList>
    </citation>
    <scope>NUCLEOTIDE SEQUENCE [LARGE SCALE GENOMIC DNA]</scope>
    <source>
        <strain evidence="10 11">Pla123a</strain>
    </source>
</reference>
<evidence type="ECO:0000256" key="7">
    <source>
        <dbReference type="PIRSR" id="PIRSR001092-1"/>
    </source>
</evidence>
<evidence type="ECO:0000256" key="1">
    <source>
        <dbReference type="ARBA" id="ARBA00004071"/>
    </source>
</evidence>